<dbReference type="InterPro" id="IPR016039">
    <property type="entry name" value="Thiolase-like"/>
</dbReference>
<dbReference type="Gene3D" id="3.40.47.10">
    <property type="match status" value="1"/>
</dbReference>
<dbReference type="Proteomes" id="UP000183015">
    <property type="component" value="Unassembled WGS sequence"/>
</dbReference>
<dbReference type="PANTHER" id="PTHR11712">
    <property type="entry name" value="POLYKETIDE SYNTHASE-RELATED"/>
    <property type="match status" value="1"/>
</dbReference>
<organism evidence="5 6">
    <name type="scientific">Streptacidiphilus jiangxiensis</name>
    <dbReference type="NCBI Taxonomy" id="235985"/>
    <lineage>
        <taxon>Bacteria</taxon>
        <taxon>Bacillati</taxon>
        <taxon>Actinomycetota</taxon>
        <taxon>Actinomycetes</taxon>
        <taxon>Kitasatosporales</taxon>
        <taxon>Streptomycetaceae</taxon>
        <taxon>Streptacidiphilus</taxon>
    </lineage>
</organism>
<dbReference type="InterPro" id="IPR000794">
    <property type="entry name" value="Beta-ketoacyl_synthase"/>
</dbReference>
<dbReference type="GO" id="GO:0006633">
    <property type="term" value="P:fatty acid biosynthetic process"/>
    <property type="evidence" value="ECO:0007669"/>
    <property type="project" value="TreeGrafter"/>
</dbReference>
<dbReference type="AlphaFoldDB" id="A0A1H7VPC6"/>
<protein>
    <submittedName>
        <fullName evidence="5">3-oxoacyl-[acyl-carrier-protein] synthase II</fullName>
    </submittedName>
</protein>
<dbReference type="Pfam" id="PF00109">
    <property type="entry name" value="ketoacyl-synt"/>
    <property type="match status" value="1"/>
</dbReference>
<dbReference type="InterPro" id="IPR014030">
    <property type="entry name" value="Ketoacyl_synth_N"/>
</dbReference>
<dbReference type="PROSITE" id="PS52004">
    <property type="entry name" value="KS3_2"/>
    <property type="match status" value="1"/>
</dbReference>
<dbReference type="InterPro" id="IPR014031">
    <property type="entry name" value="Ketoacyl_synth_C"/>
</dbReference>
<comment type="similarity">
    <text evidence="1 3">Belongs to the thiolase-like superfamily. Beta-ketoacyl-ACP synthases family.</text>
</comment>
<keyword evidence="6" id="KW-1185">Reference proteome</keyword>
<dbReference type="eggNOG" id="COG0304">
    <property type="taxonomic scope" value="Bacteria"/>
</dbReference>
<dbReference type="STRING" id="235985.SAMN05414137_118150"/>
<sequence>MSWDITGMGAVANLGATPEAVFESLCAGQETRTPLRAFDAAKYRAQYAYEIDDRAEPGRDEPLRASRWLTSVVADALADAGLGDDLTDVPVLVGTTMREQRSAELWWRDGAGIGPADLHFGTPLRRAFGARNTYTFANACSASLYALGMAADLIETDMADTVVVAGADSMTESAFGTLDKVQAETPRALRPFDESHLGMLMGEGAVAVVLQRAGTAGRARARLRGVGMNCDAHHATAPDHDGITRAVRDAHRRAGVRAEDIDLVMLHGSGTPRNDETEAGVLAEVFADAGAGPLMTAIKSMTGHTLGGSGLLSLVMAVIAFEQRRVPPVLGLTDPIKQAAGLRLVRHETVAAEPRTAQIDAFGFGGINAVAILEATR</sequence>
<dbReference type="OrthoDB" id="9808669at2"/>
<dbReference type="SUPFAM" id="SSF53901">
    <property type="entry name" value="Thiolase-like"/>
    <property type="match status" value="2"/>
</dbReference>
<evidence type="ECO:0000256" key="1">
    <source>
        <dbReference type="ARBA" id="ARBA00008467"/>
    </source>
</evidence>
<evidence type="ECO:0000256" key="2">
    <source>
        <dbReference type="ARBA" id="ARBA00022679"/>
    </source>
</evidence>
<keyword evidence="2 3" id="KW-0808">Transferase</keyword>
<accession>A0A1H7VPC6</accession>
<reference evidence="6" key="1">
    <citation type="submission" date="2016-10" db="EMBL/GenBank/DDBJ databases">
        <authorList>
            <person name="Varghese N."/>
        </authorList>
    </citation>
    <scope>NUCLEOTIDE SEQUENCE [LARGE SCALE GENOMIC DNA]</scope>
    <source>
        <strain evidence="6">DSM 45096 / BCRC 16803 / CGMCC 4.1857 / CIP 109030 / JCM 12277 / KCTC 19219 / NBRC 100920 / 33214</strain>
    </source>
</reference>
<dbReference type="SMART" id="SM00825">
    <property type="entry name" value="PKS_KS"/>
    <property type="match status" value="1"/>
</dbReference>
<feature type="domain" description="Ketosynthase family 3 (KS3)" evidence="4">
    <location>
        <begin position="1"/>
        <end position="375"/>
    </location>
</feature>
<evidence type="ECO:0000259" key="4">
    <source>
        <dbReference type="PROSITE" id="PS52004"/>
    </source>
</evidence>
<dbReference type="PANTHER" id="PTHR11712:SF336">
    <property type="entry name" value="3-OXOACYL-[ACYL-CARRIER-PROTEIN] SYNTHASE, MITOCHONDRIAL"/>
    <property type="match status" value="1"/>
</dbReference>
<dbReference type="Pfam" id="PF02801">
    <property type="entry name" value="Ketoacyl-synt_C"/>
    <property type="match status" value="1"/>
</dbReference>
<name>A0A1H7VPC6_STRJI</name>
<evidence type="ECO:0000313" key="6">
    <source>
        <dbReference type="Proteomes" id="UP000183015"/>
    </source>
</evidence>
<evidence type="ECO:0000256" key="3">
    <source>
        <dbReference type="RuleBase" id="RU003694"/>
    </source>
</evidence>
<evidence type="ECO:0000313" key="5">
    <source>
        <dbReference type="EMBL" id="SEM10657.1"/>
    </source>
</evidence>
<dbReference type="EMBL" id="FOAZ01000018">
    <property type="protein sequence ID" value="SEM10657.1"/>
    <property type="molecule type" value="Genomic_DNA"/>
</dbReference>
<dbReference type="InterPro" id="IPR020841">
    <property type="entry name" value="PKS_Beta-ketoAc_synthase_dom"/>
</dbReference>
<proteinExistence type="inferred from homology"/>
<dbReference type="RefSeq" id="WP_042446215.1">
    <property type="nucleotide sequence ID" value="NZ_BBPN01000010.1"/>
</dbReference>
<gene>
    <name evidence="5" type="ORF">SAMN05414137_118150</name>
</gene>
<dbReference type="GO" id="GO:0004315">
    <property type="term" value="F:3-oxoacyl-[acyl-carrier-protein] synthase activity"/>
    <property type="evidence" value="ECO:0007669"/>
    <property type="project" value="TreeGrafter"/>
</dbReference>